<dbReference type="InParanoid" id="A0A1X2HVW5"/>
<name>A0A1X2HVW5_SYNRA</name>
<gene>
    <name evidence="1" type="ORF">BCR43DRAFT_57259</name>
</gene>
<sequence>MSTDDDDILWLQCVPSIAAIYYHTELQRTHVLYCPDDPEPTEIHPRKLARTILNVLDSNDKKLALHFMQSVSAQKREDVVRSLQKARKGIRVGSIWAPTLPLQIRRLEGWAASLAQDDVGRAWSRRCCVPFDPNAQVAFPESSAVRHTRSHQAFLSPFFISADIFVKPACIVSISHDMVQNDDFSLIPSVKAALFAWMDAAQQLEQPMTLLFLVEESALYGDIPRFYQSSKASQETSLEQRRNKLHTSLEQLAKPYPIYLYLRSYQSQEIEDLVHKLVWLQHRHHLSFAKCMYLSWHPESSLLSQAPVSNIRALGLSERAGQNQSKWRHDFLQMLEKGSGQDEQVRYILPKDLDLGGHTSDYKTPLLRGIASTTVSEAPDKNTIHSVTSASTAVMQAWRDQLEAYVYPSAVKIQETSTASSTGGRSAQTISAMDIDVPSSPNTSKMSPEELAFYFADHYKKETVKDYIHNKGAFERGEDILHTLDAFAMRGDVKKLQVSCDAKGTSPTPYKAHANFVKSGEKTGKHIEH</sequence>
<keyword evidence="2" id="KW-1185">Reference proteome</keyword>
<organism evidence="1 2">
    <name type="scientific">Syncephalastrum racemosum</name>
    <name type="common">Filamentous fungus</name>
    <dbReference type="NCBI Taxonomy" id="13706"/>
    <lineage>
        <taxon>Eukaryota</taxon>
        <taxon>Fungi</taxon>
        <taxon>Fungi incertae sedis</taxon>
        <taxon>Mucoromycota</taxon>
        <taxon>Mucoromycotina</taxon>
        <taxon>Mucoromycetes</taxon>
        <taxon>Mucorales</taxon>
        <taxon>Syncephalastraceae</taxon>
        <taxon>Syncephalastrum</taxon>
    </lineage>
</organism>
<dbReference type="AlphaFoldDB" id="A0A1X2HVW5"/>
<accession>A0A1X2HVW5</accession>
<evidence type="ECO:0000313" key="2">
    <source>
        <dbReference type="Proteomes" id="UP000242180"/>
    </source>
</evidence>
<comment type="caution">
    <text evidence="1">The sequence shown here is derived from an EMBL/GenBank/DDBJ whole genome shotgun (WGS) entry which is preliminary data.</text>
</comment>
<dbReference type="EMBL" id="MCGN01000001">
    <property type="protein sequence ID" value="ORZ03624.1"/>
    <property type="molecule type" value="Genomic_DNA"/>
</dbReference>
<reference evidence="1 2" key="1">
    <citation type="submission" date="2016-07" db="EMBL/GenBank/DDBJ databases">
        <title>Pervasive Adenine N6-methylation of Active Genes in Fungi.</title>
        <authorList>
            <consortium name="DOE Joint Genome Institute"/>
            <person name="Mondo S.J."/>
            <person name="Dannebaum R.O."/>
            <person name="Kuo R.C."/>
            <person name="Labutti K."/>
            <person name="Haridas S."/>
            <person name="Kuo A."/>
            <person name="Salamov A."/>
            <person name="Ahrendt S.R."/>
            <person name="Lipzen A."/>
            <person name="Sullivan W."/>
            <person name="Andreopoulos W.B."/>
            <person name="Clum A."/>
            <person name="Lindquist E."/>
            <person name="Daum C."/>
            <person name="Ramamoorthy G.K."/>
            <person name="Gryganskyi A."/>
            <person name="Culley D."/>
            <person name="Magnuson J.K."/>
            <person name="James T.Y."/>
            <person name="O'Malley M.A."/>
            <person name="Stajich J.E."/>
            <person name="Spatafora J.W."/>
            <person name="Visel A."/>
            <person name="Grigoriev I.V."/>
        </authorList>
    </citation>
    <scope>NUCLEOTIDE SEQUENCE [LARGE SCALE GENOMIC DNA]</scope>
    <source>
        <strain evidence="1 2">NRRL 2496</strain>
    </source>
</reference>
<dbReference type="Proteomes" id="UP000242180">
    <property type="component" value="Unassembled WGS sequence"/>
</dbReference>
<proteinExistence type="predicted"/>
<evidence type="ECO:0000313" key="1">
    <source>
        <dbReference type="EMBL" id="ORZ03624.1"/>
    </source>
</evidence>
<dbReference type="OrthoDB" id="2289883at2759"/>
<protein>
    <submittedName>
        <fullName evidence="1">Uncharacterized protein</fullName>
    </submittedName>
</protein>